<sequence>MWTSKTVLVSAVLAGSVLAGTMAVAKPALRDVKEIDDQMLNVGIALVISEKCDSIVERKLKGLSFLWDLKTRANALGYSDNEINAYRKSDAEKARLRAAGEDYVKSKGLNPKVAADLCKLGNAEIENGSTIGSLLRAK</sequence>
<dbReference type="STRING" id="576131.SAMN05444486_1011016"/>
<dbReference type="Proteomes" id="UP000199026">
    <property type="component" value="Unassembled WGS sequence"/>
</dbReference>
<protein>
    <recommendedName>
        <fullName evidence="4">DUF5333 domain-containing protein</fullName>
    </recommendedName>
</protein>
<name>A0A1H3IF77_9RHOB</name>
<evidence type="ECO:0000256" key="1">
    <source>
        <dbReference type="SAM" id="SignalP"/>
    </source>
</evidence>
<keyword evidence="1" id="KW-0732">Signal</keyword>
<proteinExistence type="predicted"/>
<dbReference type="RefSeq" id="WP_089888339.1">
    <property type="nucleotide sequence ID" value="NZ_CALJFH010000011.1"/>
</dbReference>
<feature type="chain" id="PRO_5011518867" description="DUF5333 domain-containing protein" evidence="1">
    <location>
        <begin position="20"/>
        <end position="138"/>
    </location>
</feature>
<accession>A0A1H3IF77</accession>
<feature type="signal peptide" evidence="1">
    <location>
        <begin position="1"/>
        <end position="19"/>
    </location>
</feature>
<dbReference type="AlphaFoldDB" id="A0A1H3IF77"/>
<dbReference type="OrthoDB" id="7658992at2"/>
<evidence type="ECO:0008006" key="4">
    <source>
        <dbReference type="Google" id="ProtNLM"/>
    </source>
</evidence>
<evidence type="ECO:0000313" key="3">
    <source>
        <dbReference type="Proteomes" id="UP000199026"/>
    </source>
</evidence>
<dbReference type="Pfam" id="PF17267">
    <property type="entry name" value="DUF5333"/>
    <property type="match status" value="1"/>
</dbReference>
<organism evidence="2 3">
    <name type="scientific">Lentibacter algarum</name>
    <dbReference type="NCBI Taxonomy" id="576131"/>
    <lineage>
        <taxon>Bacteria</taxon>
        <taxon>Pseudomonadati</taxon>
        <taxon>Pseudomonadota</taxon>
        <taxon>Alphaproteobacteria</taxon>
        <taxon>Rhodobacterales</taxon>
        <taxon>Roseobacteraceae</taxon>
        <taxon>Lentibacter</taxon>
    </lineage>
</organism>
<reference evidence="2 3" key="1">
    <citation type="submission" date="2016-10" db="EMBL/GenBank/DDBJ databases">
        <authorList>
            <person name="de Groot N.N."/>
        </authorList>
    </citation>
    <scope>NUCLEOTIDE SEQUENCE [LARGE SCALE GENOMIC DNA]</scope>
    <source>
        <strain evidence="2 3">DSM 24677</strain>
    </source>
</reference>
<keyword evidence="3" id="KW-1185">Reference proteome</keyword>
<dbReference type="EMBL" id="FNPR01000001">
    <property type="protein sequence ID" value="SDY25899.1"/>
    <property type="molecule type" value="Genomic_DNA"/>
</dbReference>
<evidence type="ECO:0000313" key="2">
    <source>
        <dbReference type="EMBL" id="SDY25899.1"/>
    </source>
</evidence>
<dbReference type="GeneID" id="78123800"/>
<gene>
    <name evidence="2" type="ORF">SAMN05444486_1011016</name>
</gene>
<dbReference type="InterPro" id="IPR020349">
    <property type="entry name" value="Uncharacterised_14.7kDa"/>
</dbReference>